<name>A0AAD0VT61_PSEDL</name>
<dbReference type="AlphaFoldDB" id="A0AAD0VT61"/>
<protein>
    <submittedName>
        <fullName evidence="1">Uncharacterized protein</fullName>
    </submittedName>
</protein>
<dbReference type="EMBL" id="CP031146">
    <property type="protein sequence ID" value="AXM95591.1"/>
    <property type="molecule type" value="Genomic_DNA"/>
</dbReference>
<gene>
    <name evidence="1" type="ORF">DVB73_07155</name>
</gene>
<accession>A0AAD0VT61</accession>
<reference evidence="1 2" key="1">
    <citation type="submission" date="2018-07" db="EMBL/GenBank/DDBJ databases">
        <title>Complete genome sequence of a Pseudomonas plecoglossicida strain pathogenic to the marine fish, Larimichthys crocea.</title>
        <authorList>
            <person name="Tao Z."/>
        </authorList>
    </citation>
    <scope>NUCLEOTIDE SEQUENCE [LARGE SCALE GENOMIC DNA]</scope>
    <source>
        <strain evidence="1 2">XSDHY-P</strain>
    </source>
</reference>
<proteinExistence type="predicted"/>
<dbReference type="RefSeq" id="WP_016394538.1">
    <property type="nucleotide sequence ID" value="NZ_CP031146.1"/>
</dbReference>
<evidence type="ECO:0000313" key="2">
    <source>
        <dbReference type="Proteomes" id="UP000256503"/>
    </source>
</evidence>
<dbReference type="GeneID" id="49613193"/>
<evidence type="ECO:0000313" key="1">
    <source>
        <dbReference type="EMBL" id="AXM95591.1"/>
    </source>
</evidence>
<organism evidence="1 2">
    <name type="scientific">Pseudomonas plecoglossicida</name>
    <dbReference type="NCBI Taxonomy" id="70775"/>
    <lineage>
        <taxon>Bacteria</taxon>
        <taxon>Pseudomonadati</taxon>
        <taxon>Pseudomonadota</taxon>
        <taxon>Gammaproteobacteria</taxon>
        <taxon>Pseudomonadales</taxon>
        <taxon>Pseudomonadaceae</taxon>
        <taxon>Pseudomonas</taxon>
    </lineage>
</organism>
<sequence length="78" mass="8942">MAKAEKEASSDGTGQVIAAELVPAKPITFRDKEYSERILLLRDWRELRVKRARVTVQADDAVAIAFLRKRPDFEQLQE</sequence>
<dbReference type="Proteomes" id="UP000256503">
    <property type="component" value="Chromosome"/>
</dbReference>